<dbReference type="InterPro" id="IPR013766">
    <property type="entry name" value="Thioredoxin_domain"/>
</dbReference>
<dbReference type="EMBL" id="BNCI01000002">
    <property type="protein sequence ID" value="GHF27861.1"/>
    <property type="molecule type" value="Genomic_DNA"/>
</dbReference>
<protein>
    <submittedName>
        <fullName evidence="3">Thioredoxin family protein</fullName>
    </submittedName>
</protein>
<feature type="signal peptide" evidence="1">
    <location>
        <begin position="1"/>
        <end position="24"/>
    </location>
</feature>
<dbReference type="InterPro" id="IPR036249">
    <property type="entry name" value="Thioredoxin-like_sf"/>
</dbReference>
<keyword evidence="4" id="KW-1185">Reference proteome</keyword>
<dbReference type="GO" id="GO:0016209">
    <property type="term" value="F:antioxidant activity"/>
    <property type="evidence" value="ECO:0007669"/>
    <property type="project" value="InterPro"/>
</dbReference>
<dbReference type="SUPFAM" id="SSF52833">
    <property type="entry name" value="Thioredoxin-like"/>
    <property type="match status" value="1"/>
</dbReference>
<proteinExistence type="predicted"/>
<sequence>MKILKILTASIAALFIVSGVPSSASGPVVGQPAPDFTLQDMTGETVSLADYRGKPVILEWTNHQCPYVRKHYATGNMQTLQRDLTEDGAVWLTIISSAPGKQGHVTSEEAQELTTSRGAYSTKVLFDPTGVTGRAYEAKTTPQMFLIDINGLVQYMGAIDDQPSTRVSTLEGAKNYVMEAWTSMKAGEAISETSTKPYGCSIKYPETEGFK</sequence>
<dbReference type="GO" id="GO:0016491">
    <property type="term" value="F:oxidoreductase activity"/>
    <property type="evidence" value="ECO:0007669"/>
    <property type="project" value="InterPro"/>
</dbReference>
<evidence type="ECO:0000313" key="4">
    <source>
        <dbReference type="Proteomes" id="UP000630923"/>
    </source>
</evidence>
<organism evidence="3 4">
    <name type="scientific">Kordiimonas sediminis</name>
    <dbReference type="NCBI Taxonomy" id="1735581"/>
    <lineage>
        <taxon>Bacteria</taxon>
        <taxon>Pseudomonadati</taxon>
        <taxon>Pseudomonadota</taxon>
        <taxon>Alphaproteobacteria</taxon>
        <taxon>Kordiimonadales</taxon>
        <taxon>Kordiimonadaceae</taxon>
        <taxon>Kordiimonas</taxon>
    </lineage>
</organism>
<evidence type="ECO:0000259" key="2">
    <source>
        <dbReference type="PROSITE" id="PS51352"/>
    </source>
</evidence>
<dbReference type="InterPro" id="IPR047262">
    <property type="entry name" value="PRX-like1"/>
</dbReference>
<evidence type="ECO:0000256" key="1">
    <source>
        <dbReference type="SAM" id="SignalP"/>
    </source>
</evidence>
<accession>A0A919E873</accession>
<keyword evidence="1" id="KW-0732">Signal</keyword>
<feature type="chain" id="PRO_5038031189" evidence="1">
    <location>
        <begin position="25"/>
        <end position="211"/>
    </location>
</feature>
<feature type="domain" description="Thioredoxin" evidence="2">
    <location>
        <begin position="27"/>
        <end position="182"/>
    </location>
</feature>
<dbReference type="AlphaFoldDB" id="A0A919E873"/>
<dbReference type="InterPro" id="IPR000866">
    <property type="entry name" value="AhpC/TSA"/>
</dbReference>
<dbReference type="RefSeq" id="WP_191253231.1">
    <property type="nucleotide sequence ID" value="NZ_BNCI01000002.1"/>
</dbReference>
<dbReference type="PANTHER" id="PTHR43640">
    <property type="entry name" value="OS07G0260300 PROTEIN"/>
    <property type="match status" value="1"/>
</dbReference>
<name>A0A919E873_9PROT</name>
<dbReference type="PROSITE" id="PS51352">
    <property type="entry name" value="THIOREDOXIN_2"/>
    <property type="match status" value="1"/>
</dbReference>
<reference evidence="3" key="2">
    <citation type="submission" date="2020-09" db="EMBL/GenBank/DDBJ databases">
        <authorList>
            <person name="Sun Q."/>
            <person name="Kim S."/>
        </authorList>
    </citation>
    <scope>NUCLEOTIDE SEQUENCE</scope>
    <source>
        <strain evidence="3">KCTC 42590</strain>
    </source>
</reference>
<dbReference type="PANTHER" id="PTHR43640:SF1">
    <property type="entry name" value="THIOREDOXIN-DEPENDENT PEROXIREDOXIN"/>
    <property type="match status" value="1"/>
</dbReference>
<gene>
    <name evidence="3" type="ORF">GCM10017044_23770</name>
</gene>
<dbReference type="Gene3D" id="3.40.30.10">
    <property type="entry name" value="Glutaredoxin"/>
    <property type="match status" value="1"/>
</dbReference>
<dbReference type="Proteomes" id="UP000630923">
    <property type="component" value="Unassembled WGS sequence"/>
</dbReference>
<evidence type="ECO:0000313" key="3">
    <source>
        <dbReference type="EMBL" id="GHF27861.1"/>
    </source>
</evidence>
<comment type="caution">
    <text evidence="3">The sequence shown here is derived from an EMBL/GenBank/DDBJ whole genome shotgun (WGS) entry which is preliminary data.</text>
</comment>
<reference evidence="3" key="1">
    <citation type="journal article" date="2014" name="Int. J. Syst. Evol. Microbiol.">
        <title>Complete genome sequence of Corynebacterium casei LMG S-19264T (=DSM 44701T), isolated from a smear-ripened cheese.</title>
        <authorList>
            <consortium name="US DOE Joint Genome Institute (JGI-PGF)"/>
            <person name="Walter F."/>
            <person name="Albersmeier A."/>
            <person name="Kalinowski J."/>
            <person name="Ruckert C."/>
        </authorList>
    </citation>
    <scope>NUCLEOTIDE SEQUENCE</scope>
    <source>
        <strain evidence="3">KCTC 42590</strain>
    </source>
</reference>
<dbReference type="Pfam" id="PF00578">
    <property type="entry name" value="AhpC-TSA"/>
    <property type="match status" value="1"/>
</dbReference>